<dbReference type="InterPro" id="IPR011249">
    <property type="entry name" value="Metalloenz_LuxS/M16"/>
</dbReference>
<keyword evidence="2" id="KW-0645">Protease</keyword>
<feature type="domain" description="Peptidase M16 N-terminal" evidence="9">
    <location>
        <begin position="111"/>
        <end position="233"/>
    </location>
</feature>
<dbReference type="GO" id="GO:0006508">
    <property type="term" value="P:proteolysis"/>
    <property type="evidence" value="ECO:0007669"/>
    <property type="project" value="UniProtKB-KW"/>
</dbReference>
<dbReference type="OrthoDB" id="952271at2759"/>
<dbReference type="GO" id="GO:0004222">
    <property type="term" value="F:metalloendopeptidase activity"/>
    <property type="evidence" value="ECO:0007669"/>
    <property type="project" value="InterPro"/>
</dbReference>
<evidence type="ECO:0000256" key="6">
    <source>
        <dbReference type="ARBA" id="ARBA00023049"/>
    </source>
</evidence>
<comment type="similarity">
    <text evidence="1 7">Belongs to the peptidase M16 family.</text>
</comment>
<name>A0A6J2U598_DROLE</name>
<dbReference type="Pfam" id="PF16187">
    <property type="entry name" value="Peptidase_M16_M"/>
    <property type="match status" value="1"/>
</dbReference>
<evidence type="ECO:0000256" key="8">
    <source>
        <dbReference type="SAM" id="MobiDB-lite"/>
    </source>
</evidence>
<evidence type="ECO:0000313" key="13">
    <source>
        <dbReference type="RefSeq" id="XP_030383741.1"/>
    </source>
</evidence>
<evidence type="ECO:0000256" key="5">
    <source>
        <dbReference type="ARBA" id="ARBA00022833"/>
    </source>
</evidence>
<dbReference type="Pfam" id="PF00675">
    <property type="entry name" value="Peptidase_M16"/>
    <property type="match status" value="1"/>
</dbReference>
<dbReference type="InterPro" id="IPR007863">
    <property type="entry name" value="Peptidase_M16_C"/>
</dbReference>
<keyword evidence="12" id="KW-1185">Reference proteome</keyword>
<feature type="compositionally biased region" description="Polar residues" evidence="8">
    <location>
        <begin position="1003"/>
        <end position="1014"/>
    </location>
</feature>
<evidence type="ECO:0000259" key="9">
    <source>
        <dbReference type="Pfam" id="PF00675"/>
    </source>
</evidence>
<dbReference type="RefSeq" id="XP_030383741.1">
    <property type="nucleotide sequence ID" value="XM_030527881.1"/>
</dbReference>
<dbReference type="Gene3D" id="3.30.830.10">
    <property type="entry name" value="Metalloenzyme, LuxS/M16 peptidase-like"/>
    <property type="match status" value="4"/>
</dbReference>
<feature type="non-terminal residue" evidence="13">
    <location>
        <position position="1083"/>
    </location>
</feature>
<dbReference type="PANTHER" id="PTHR43690:SF18">
    <property type="entry name" value="INSULIN-DEGRADING ENZYME-RELATED"/>
    <property type="match status" value="1"/>
</dbReference>
<dbReference type="PROSITE" id="PS00143">
    <property type="entry name" value="INSULINASE"/>
    <property type="match status" value="1"/>
</dbReference>
<accession>A0A6J2U598</accession>
<dbReference type="GO" id="GO:0046872">
    <property type="term" value="F:metal ion binding"/>
    <property type="evidence" value="ECO:0007669"/>
    <property type="project" value="UniProtKB-KW"/>
</dbReference>
<feature type="region of interest" description="Disordered" evidence="8">
    <location>
        <begin position="1003"/>
        <end position="1023"/>
    </location>
</feature>
<dbReference type="Proteomes" id="UP000504634">
    <property type="component" value="Unplaced"/>
</dbReference>
<dbReference type="GeneID" id="115631190"/>
<evidence type="ECO:0000256" key="3">
    <source>
        <dbReference type="ARBA" id="ARBA00022723"/>
    </source>
</evidence>
<keyword evidence="5" id="KW-0862">Zinc</keyword>
<evidence type="ECO:0000313" key="12">
    <source>
        <dbReference type="Proteomes" id="UP000504634"/>
    </source>
</evidence>
<reference evidence="13" key="1">
    <citation type="submission" date="2025-08" db="UniProtKB">
        <authorList>
            <consortium name="RefSeq"/>
        </authorList>
    </citation>
    <scope>IDENTIFICATION</scope>
    <source>
        <strain evidence="13">11010-0011.00</strain>
        <tissue evidence="13">Whole body</tissue>
    </source>
</reference>
<evidence type="ECO:0000256" key="2">
    <source>
        <dbReference type="ARBA" id="ARBA00022670"/>
    </source>
</evidence>
<evidence type="ECO:0000256" key="4">
    <source>
        <dbReference type="ARBA" id="ARBA00022801"/>
    </source>
</evidence>
<keyword evidence="3" id="KW-0479">Metal-binding</keyword>
<dbReference type="InterPro" id="IPR011765">
    <property type="entry name" value="Pept_M16_N"/>
</dbReference>
<protein>
    <submittedName>
        <fullName evidence="13">Nardilysin</fullName>
    </submittedName>
</protein>
<evidence type="ECO:0000259" key="11">
    <source>
        <dbReference type="Pfam" id="PF16187"/>
    </source>
</evidence>
<dbReference type="InterPro" id="IPR032632">
    <property type="entry name" value="Peptidase_M16_M"/>
</dbReference>
<proteinExistence type="inferred from homology"/>
<feature type="region of interest" description="Disordered" evidence="8">
    <location>
        <begin position="76"/>
        <end position="98"/>
    </location>
</feature>
<feature type="compositionally biased region" description="Polar residues" evidence="8">
    <location>
        <begin position="81"/>
        <end position="92"/>
    </location>
</feature>
<evidence type="ECO:0000256" key="7">
    <source>
        <dbReference type="RuleBase" id="RU004447"/>
    </source>
</evidence>
<keyword evidence="4" id="KW-0378">Hydrolase</keyword>
<keyword evidence="6" id="KW-0482">Metalloprotease</keyword>
<feature type="domain" description="Peptidase M16 C-terminal" evidence="10">
    <location>
        <begin position="264"/>
        <end position="431"/>
    </location>
</feature>
<dbReference type="AlphaFoldDB" id="A0A6J2U598"/>
<dbReference type="PANTHER" id="PTHR43690">
    <property type="entry name" value="NARDILYSIN"/>
    <property type="match status" value="1"/>
</dbReference>
<feature type="domain" description="Peptidase M16 C-terminal" evidence="10">
    <location>
        <begin position="746"/>
        <end position="922"/>
    </location>
</feature>
<evidence type="ECO:0000259" key="10">
    <source>
        <dbReference type="Pfam" id="PF05193"/>
    </source>
</evidence>
<dbReference type="FunFam" id="3.30.830.10:FF:000005">
    <property type="entry name" value="nardilysin isoform X1"/>
    <property type="match status" value="1"/>
</dbReference>
<dbReference type="InterPro" id="IPR001431">
    <property type="entry name" value="Pept_M16_Zn_BS"/>
</dbReference>
<dbReference type="Pfam" id="PF05193">
    <property type="entry name" value="Peptidase_M16_C"/>
    <property type="match status" value="2"/>
</dbReference>
<feature type="domain" description="Peptidase M16 middle/third" evidence="11">
    <location>
        <begin position="451"/>
        <end position="735"/>
    </location>
</feature>
<evidence type="ECO:0000256" key="1">
    <source>
        <dbReference type="ARBA" id="ARBA00007261"/>
    </source>
</evidence>
<dbReference type="InterPro" id="IPR050626">
    <property type="entry name" value="Peptidase_M16"/>
</dbReference>
<gene>
    <name evidence="13" type="primary">LOC115631190</name>
</gene>
<dbReference type="SUPFAM" id="SSF63411">
    <property type="entry name" value="LuxS/MPP-like metallohydrolase"/>
    <property type="match status" value="4"/>
</dbReference>
<organism evidence="12 13">
    <name type="scientific">Drosophila lebanonensis</name>
    <name type="common">Fruit fly</name>
    <name type="synonym">Scaptodrosophila lebanonensis</name>
    <dbReference type="NCBI Taxonomy" id="7225"/>
    <lineage>
        <taxon>Eukaryota</taxon>
        <taxon>Metazoa</taxon>
        <taxon>Ecdysozoa</taxon>
        <taxon>Arthropoda</taxon>
        <taxon>Hexapoda</taxon>
        <taxon>Insecta</taxon>
        <taxon>Pterygota</taxon>
        <taxon>Neoptera</taxon>
        <taxon>Endopterygota</taxon>
        <taxon>Diptera</taxon>
        <taxon>Brachycera</taxon>
        <taxon>Muscomorpha</taxon>
        <taxon>Ephydroidea</taxon>
        <taxon>Drosophilidae</taxon>
        <taxon>Scaptodrosophila</taxon>
    </lineage>
</organism>
<sequence>MMCLNARSCWRRISKQLQKLLYRQSTLNQKNSVSSASVKVRYLDDPDKSEGDKKMYRALCLPNGLRAMLISDPRTNEIPHKSTSFHQEAQQKNASSTAGSSNTSLEFYNGKLAACAVLVEVGSFSEPMKFQGLAHFVEHMVFMGSEKYPGENAFDSFVTKNGGFSNASTSDEYTCFYFDVEEAHFDKSLDYFMNLMKAPLMEQDAMTRERSAVQSEFEQAFMSDDVRRDQILASLATEGYPHGTFSWGNVKSLQDEAQDIELHKALHEFRQKHYISNRMIVCLQAGLSLDELEQLLITHCSDIPSNVDQGLNVKDLHYDKAFREQFFQEVFLVKPVEDMCKVEMTWVLPPMIPYYRSKPDSFFAQLLGYEGEGSLCSYLRKRLWCMSIIAGAFDNNSIYSLFNICIYLTDEGFDHLDEVLMATFAWLKLFNDCNTLNDFYKEIQQIADNNFRFQIEVPAFQNVGTMARRIKNLPPKDVLTGFQIYFEYEEEPVNLLKQHLSSFNFNIMITSHIPYKDCKYDQKERWFGTQYTTMPIPQKWVDMWQDPQAFPDLALPPPNPFVTTDFRIHWNEAGRPQISRKPKTLIKDDKCELWFRQDDTFLLPDGFICLYFITPLVRLNVRNYMMAVVYTYLVDFCIAEQLYPAIEAGLTYRLFIGEKGLFLIVNGYNDKLPLLLEIILKVMSTLDLDPAQVVSFKELKKRQIFNALISAKSLNLDLRLSLLESQRFNMLDRYEILDTIFLDDIQFFKENFHKEMYVQGLIQGNFTEQQALDIMSKVLMNYKSEKIQNFEILNNSLVQLPLGSHYLKVKALNREDTNSIVTNYYQIGPSDIRQECLMDLVEMIVEEPLFHQLRTQEQLGYSLSIHQRIGYGVLAFIITVNSQETINRAEYVEQRIEAFRARIPELVQELSDEEFLAVRESLISGKKLADTSLEDEVMRNWNEIVNMEYFFNRIDKQIQMMNTLSKEDVLQFLADYESNHLRKLSVQVVGKQTAPVRTPTDSISSAVMSRQESTVGPGKRQGSLNELLEEVQQTISEEQLLFERMGDNIKLEFIGNSNDGSHIVDIADFKKNLYIYPVINTNP</sequence>